<evidence type="ECO:0000313" key="1">
    <source>
        <dbReference type="EMBL" id="CTQ34720.1"/>
    </source>
</evidence>
<protein>
    <recommendedName>
        <fullName evidence="3">DUF296 domain-containing protein</fullName>
    </recommendedName>
</protein>
<gene>
    <name evidence="1" type="ORF">JAN5088_03516</name>
</gene>
<dbReference type="STRING" id="282197.SAMN04488517_11138"/>
<dbReference type="Gene3D" id="3.30.1330.80">
    <property type="entry name" value="Hypothetical protein, similar to alpha- acetolactate decarboxylase, domain 2"/>
    <property type="match status" value="1"/>
</dbReference>
<dbReference type="EMBL" id="CXPG01000025">
    <property type="protein sequence ID" value="CTQ34720.1"/>
    <property type="molecule type" value="Genomic_DNA"/>
</dbReference>
<dbReference type="RefSeq" id="WP_055684088.1">
    <property type="nucleotide sequence ID" value="NZ_CXPG01000025.1"/>
</dbReference>
<organism evidence="1 2">
    <name type="scientific">Jannaschia rubra</name>
    <dbReference type="NCBI Taxonomy" id="282197"/>
    <lineage>
        <taxon>Bacteria</taxon>
        <taxon>Pseudomonadati</taxon>
        <taxon>Pseudomonadota</taxon>
        <taxon>Alphaproteobacteria</taxon>
        <taxon>Rhodobacterales</taxon>
        <taxon>Roseobacteraceae</taxon>
        <taxon>Jannaschia</taxon>
    </lineage>
</organism>
<name>A0A0M6XUE4_9RHOB</name>
<evidence type="ECO:0000313" key="2">
    <source>
        <dbReference type="Proteomes" id="UP000048908"/>
    </source>
</evidence>
<sequence>MSANPPLIHPGPAAPERHAAVPTRAALFDVTLAPGDCVERAILDAFAAQGFVSGWVRMDGLICDPLRYVLPAPSPTPDRLAWYSGTQAPDGPARTVQGYMSVGRRDGAADTHCHALWRLSDGGTALGHLLAGESRAARPATLRAMGFHDARFERRADPETRFDLFAATGTPSDRPDAVAVTLRPNESLAGTCRAICAGLGIAGADIVGLGSLNGAVFADGARMRSPISEFLVRQGRIDGEEVTLDLGVVDAEGNRFDGPVDPGCAAVSVTAELVILPGREAKR</sequence>
<dbReference type="AlphaFoldDB" id="A0A0M6XUE4"/>
<accession>A0A0M6XUE4</accession>
<keyword evidence="2" id="KW-1185">Reference proteome</keyword>
<evidence type="ECO:0008006" key="3">
    <source>
        <dbReference type="Google" id="ProtNLM"/>
    </source>
</evidence>
<dbReference type="Proteomes" id="UP000048908">
    <property type="component" value="Unassembled WGS sequence"/>
</dbReference>
<proteinExistence type="predicted"/>
<dbReference type="SUPFAM" id="SSF117856">
    <property type="entry name" value="AF0104/ALDC/Ptd012-like"/>
    <property type="match status" value="2"/>
</dbReference>
<dbReference type="OrthoDB" id="8720942at2"/>
<reference evidence="1 2" key="1">
    <citation type="submission" date="2015-07" db="EMBL/GenBank/DDBJ databases">
        <authorList>
            <person name="Noorani M."/>
        </authorList>
    </citation>
    <scope>NUCLEOTIDE SEQUENCE [LARGE SCALE GENOMIC DNA]</scope>
    <source>
        <strain evidence="1 2">CECT 5088</strain>
    </source>
</reference>